<dbReference type="InterPro" id="IPR051165">
    <property type="entry name" value="Multifunctional_ANK_Repeat"/>
</dbReference>
<dbReference type="PANTHER" id="PTHR24123">
    <property type="entry name" value="ANKYRIN REPEAT-CONTAINING"/>
    <property type="match status" value="1"/>
</dbReference>
<reference evidence="11" key="3">
    <citation type="submission" date="2025-09" db="UniProtKB">
        <authorList>
            <consortium name="Ensembl"/>
        </authorList>
    </citation>
    <scope>IDENTIFICATION</scope>
</reference>
<dbReference type="Gene3D" id="1.25.40.20">
    <property type="entry name" value="Ankyrin repeat-containing domain"/>
    <property type="match status" value="2"/>
</dbReference>
<feature type="repeat" description="ANK" evidence="10">
    <location>
        <begin position="148"/>
        <end position="180"/>
    </location>
</feature>
<keyword evidence="12" id="KW-1185">Reference proteome</keyword>
<evidence type="ECO:0000256" key="7">
    <source>
        <dbReference type="ARBA" id="ARBA00053725"/>
    </source>
</evidence>
<keyword evidence="6" id="KW-0539">Nucleus</keyword>
<dbReference type="RefSeq" id="XP_028810911.1">
    <property type="nucleotide sequence ID" value="XM_028955078.1"/>
</dbReference>
<dbReference type="SUPFAM" id="SSF48403">
    <property type="entry name" value="Ankyrin repeat"/>
    <property type="match status" value="1"/>
</dbReference>
<reference evidence="11" key="2">
    <citation type="submission" date="2025-08" db="UniProtKB">
        <authorList>
            <consortium name="Ensembl"/>
        </authorList>
    </citation>
    <scope>IDENTIFICATION</scope>
</reference>
<evidence type="ECO:0000256" key="6">
    <source>
        <dbReference type="ARBA" id="ARBA00023242"/>
    </source>
</evidence>
<evidence type="ECO:0000256" key="8">
    <source>
        <dbReference type="ARBA" id="ARBA00062703"/>
    </source>
</evidence>
<evidence type="ECO:0000256" key="3">
    <source>
        <dbReference type="ARBA" id="ARBA00022490"/>
    </source>
</evidence>
<comment type="subcellular location">
    <subcellularLocation>
        <location evidence="2">Cytoplasm</location>
    </subcellularLocation>
    <subcellularLocation>
        <location evidence="1">Nucleus</location>
    </subcellularLocation>
</comment>
<dbReference type="Proteomes" id="UP000694580">
    <property type="component" value="Chromosome 15"/>
</dbReference>
<comment type="function">
    <text evidence="7">Required to prevent the misactivation of serine (Ser) with tRNA(Ala) by promoting the hydrolysis of Ser-mischarged tRNA(Ala), thereby playing a role in translational fidelity. Binds directly to the catalytic domain of AARS/AlaRS and captures Ser that is misactivated by AARS/AlaRS, preventing the charging of Ser adenylates to tRNA(Ala) and precluding Ser misincorporation in nascent peptides.</text>
</comment>
<evidence type="ECO:0000256" key="5">
    <source>
        <dbReference type="ARBA" id="ARBA00023043"/>
    </source>
</evidence>
<dbReference type="InterPro" id="IPR036770">
    <property type="entry name" value="Ankyrin_rpt-contain_sf"/>
</dbReference>
<evidence type="ECO:0000256" key="9">
    <source>
        <dbReference type="ARBA" id="ARBA00067264"/>
    </source>
</evidence>
<reference evidence="11 12" key="1">
    <citation type="submission" date="2020-06" db="EMBL/GenBank/DDBJ databases">
        <authorList>
            <consortium name="Wellcome Sanger Institute Data Sharing"/>
        </authorList>
    </citation>
    <scope>NUCLEOTIDE SEQUENCE [LARGE SCALE GENOMIC DNA]</scope>
</reference>
<feature type="repeat" description="ANK" evidence="10">
    <location>
        <begin position="82"/>
        <end position="114"/>
    </location>
</feature>
<dbReference type="PRINTS" id="PR01415">
    <property type="entry name" value="ANKYRIN"/>
</dbReference>
<feature type="repeat" description="ANK" evidence="10">
    <location>
        <begin position="115"/>
        <end position="147"/>
    </location>
</feature>
<feature type="repeat" description="ANK" evidence="10">
    <location>
        <begin position="48"/>
        <end position="70"/>
    </location>
</feature>
<evidence type="ECO:0000313" key="12">
    <source>
        <dbReference type="Proteomes" id="UP000694580"/>
    </source>
</evidence>
<dbReference type="GO" id="GO:0005634">
    <property type="term" value="C:nucleus"/>
    <property type="evidence" value="ECO:0007669"/>
    <property type="project" value="UniProtKB-SubCell"/>
</dbReference>
<dbReference type="GO" id="GO:0005737">
    <property type="term" value="C:cytoplasm"/>
    <property type="evidence" value="ECO:0007669"/>
    <property type="project" value="UniProtKB-SubCell"/>
</dbReference>
<dbReference type="GeneTree" id="ENSGT00940000153969"/>
<feature type="repeat" description="ANK" evidence="10">
    <location>
        <begin position="285"/>
        <end position="317"/>
    </location>
</feature>
<dbReference type="Pfam" id="PF12796">
    <property type="entry name" value="Ank_2"/>
    <property type="match status" value="3"/>
</dbReference>
<sequence>MAAAMSDERRLKILAKLAQDGDLLRLRRELDRGGGPERELARRRLGSSGDTLLHHAARGGHPETLRYLLDELGAPPELCNGDYKRALHEAAAAGHAGCVALLLRAGADVDSLKRADWTPLMMSCTRRNLQVIELLLEGGADPSLTNKDGWSAFHIACREGDSRVIQRLLLANADLWRTESKTRRTPLHTAAMHGCEDVVRILLDRGQYKTDMFDSCGVTPFMDALRQGHVSIAELLLNGHQASPVAADVLGLQPLHQVCITGQERALRYLVEVLGVNVNSKATDMQLTGLHYAAKEGHTGCVKTLVMLGVELDAKDRKGRSALHMASIGQRPETVAVLLTLGLEDSPDASGVTAAQLARTHLTQQAFQRQGPCPPSTSS</sequence>
<evidence type="ECO:0000256" key="10">
    <source>
        <dbReference type="PROSITE-ProRule" id="PRU00023"/>
    </source>
</evidence>
<keyword evidence="4" id="KW-0677">Repeat</keyword>
<organism evidence="11 12">
    <name type="scientific">Denticeps clupeoides</name>
    <name type="common">denticle herring</name>
    <dbReference type="NCBI Taxonomy" id="299321"/>
    <lineage>
        <taxon>Eukaryota</taxon>
        <taxon>Metazoa</taxon>
        <taxon>Chordata</taxon>
        <taxon>Craniata</taxon>
        <taxon>Vertebrata</taxon>
        <taxon>Euteleostomi</taxon>
        <taxon>Actinopterygii</taxon>
        <taxon>Neopterygii</taxon>
        <taxon>Teleostei</taxon>
        <taxon>Clupei</taxon>
        <taxon>Clupeiformes</taxon>
        <taxon>Denticipitoidei</taxon>
        <taxon>Denticipitidae</taxon>
        <taxon>Denticeps</taxon>
    </lineage>
</organism>
<name>A0AAY4DXU7_9TELE</name>
<evidence type="ECO:0000313" key="11">
    <source>
        <dbReference type="Ensembl" id="ENSDCDP00010049346.1"/>
    </source>
</evidence>
<dbReference type="FunFam" id="1.25.40.20:FF:000336">
    <property type="entry name" value="Ankyrin repeat domain-containing protein 16"/>
    <property type="match status" value="1"/>
</dbReference>
<keyword evidence="3" id="KW-0963">Cytoplasm</keyword>
<gene>
    <name evidence="11" type="primary">ANKRD16</name>
</gene>
<dbReference type="SMART" id="SM00248">
    <property type="entry name" value="ANK"/>
    <property type="match status" value="9"/>
</dbReference>
<dbReference type="PANTHER" id="PTHR24123:SF33">
    <property type="entry name" value="PROTEIN HOS4"/>
    <property type="match status" value="1"/>
</dbReference>
<dbReference type="PROSITE" id="PS50088">
    <property type="entry name" value="ANK_REPEAT"/>
    <property type="match status" value="6"/>
</dbReference>
<dbReference type="InterPro" id="IPR002110">
    <property type="entry name" value="Ankyrin_rpt"/>
</dbReference>
<dbReference type="Pfam" id="PF00023">
    <property type="entry name" value="Ank"/>
    <property type="match status" value="1"/>
</dbReference>
<proteinExistence type="predicted"/>
<dbReference type="Ensembl" id="ENSDCDT00010059742.1">
    <property type="protein sequence ID" value="ENSDCDP00010049346.1"/>
    <property type="gene ID" value="ENSDCDG00010029551.1"/>
</dbReference>
<protein>
    <recommendedName>
        <fullName evidence="9">Ankyrin repeat domain-containing protein 16</fullName>
    </recommendedName>
</protein>
<evidence type="ECO:0000256" key="4">
    <source>
        <dbReference type="ARBA" id="ARBA00022737"/>
    </source>
</evidence>
<dbReference type="GeneID" id="114765033"/>
<feature type="repeat" description="ANK" evidence="10">
    <location>
        <begin position="182"/>
        <end position="206"/>
    </location>
</feature>
<accession>A0AAY4DXU7</accession>
<evidence type="ECO:0000256" key="1">
    <source>
        <dbReference type="ARBA" id="ARBA00004123"/>
    </source>
</evidence>
<comment type="subunit">
    <text evidence="8">Interacts with AARS; the interaction is direct.</text>
</comment>
<evidence type="ECO:0000256" key="2">
    <source>
        <dbReference type="ARBA" id="ARBA00004496"/>
    </source>
</evidence>
<dbReference type="AlphaFoldDB" id="A0AAY4DXU7"/>
<keyword evidence="5 10" id="KW-0040">ANK repeat</keyword>
<dbReference type="PROSITE" id="PS50297">
    <property type="entry name" value="ANK_REP_REGION"/>
    <property type="match status" value="6"/>
</dbReference>